<keyword evidence="7" id="KW-0378">Hydrolase</keyword>
<evidence type="ECO:0000313" key="8">
    <source>
        <dbReference type="Proteomes" id="UP000325440"/>
    </source>
</evidence>
<dbReference type="GO" id="GO:0006508">
    <property type="term" value="P:proteolysis"/>
    <property type="evidence" value="ECO:0007669"/>
    <property type="project" value="UniProtKB-KW"/>
</dbReference>
<dbReference type="Proteomes" id="UP000325440">
    <property type="component" value="Unassembled WGS sequence"/>
</dbReference>
<evidence type="ECO:0000256" key="5">
    <source>
        <dbReference type="ARBA" id="ARBA00076468"/>
    </source>
</evidence>
<evidence type="ECO:0000259" key="6">
    <source>
        <dbReference type="PROSITE" id="PS50240"/>
    </source>
</evidence>
<comment type="subcellular location">
    <subcellularLocation>
        <location evidence="1">Secreted</location>
    </subcellularLocation>
</comment>
<dbReference type="EMBL" id="CABPRJ010001433">
    <property type="protein sequence ID" value="VVC36426.1"/>
    <property type="molecule type" value="Genomic_DNA"/>
</dbReference>
<evidence type="ECO:0000256" key="2">
    <source>
        <dbReference type="ARBA" id="ARBA00022525"/>
    </source>
</evidence>
<dbReference type="OrthoDB" id="5918597at2759"/>
<evidence type="ECO:0000256" key="3">
    <source>
        <dbReference type="ARBA" id="ARBA00023157"/>
    </source>
</evidence>
<evidence type="ECO:0000313" key="7">
    <source>
        <dbReference type="EMBL" id="VVC36426.1"/>
    </source>
</evidence>
<accession>A0A5E4MVU3</accession>
<name>A0A5E4MVU3_9HEMI</name>
<dbReference type="SMART" id="SM00020">
    <property type="entry name" value="Tryp_SPc"/>
    <property type="match status" value="1"/>
</dbReference>
<keyword evidence="3" id="KW-1015">Disulfide bond</keyword>
<dbReference type="AlphaFoldDB" id="A0A5E4MVU3"/>
<dbReference type="Gene3D" id="2.40.10.10">
    <property type="entry name" value="Trypsin-like serine proteases"/>
    <property type="match status" value="1"/>
</dbReference>
<keyword evidence="2" id="KW-0964">Secreted</keyword>
<dbReference type="PRINTS" id="PR00722">
    <property type="entry name" value="CHYMOTRYPSIN"/>
</dbReference>
<organism evidence="7 8">
    <name type="scientific">Cinara cedri</name>
    <dbReference type="NCBI Taxonomy" id="506608"/>
    <lineage>
        <taxon>Eukaryota</taxon>
        <taxon>Metazoa</taxon>
        <taxon>Ecdysozoa</taxon>
        <taxon>Arthropoda</taxon>
        <taxon>Hexapoda</taxon>
        <taxon>Insecta</taxon>
        <taxon>Pterygota</taxon>
        <taxon>Neoptera</taxon>
        <taxon>Paraneoptera</taxon>
        <taxon>Hemiptera</taxon>
        <taxon>Sternorrhyncha</taxon>
        <taxon>Aphidomorpha</taxon>
        <taxon>Aphidoidea</taxon>
        <taxon>Aphididae</taxon>
        <taxon>Lachninae</taxon>
        <taxon>Cinara</taxon>
    </lineage>
</organism>
<evidence type="ECO:0000256" key="1">
    <source>
        <dbReference type="ARBA" id="ARBA00004613"/>
    </source>
</evidence>
<dbReference type="InterPro" id="IPR043504">
    <property type="entry name" value="Peptidase_S1_PA_chymotrypsin"/>
</dbReference>
<dbReference type="Pfam" id="PF00089">
    <property type="entry name" value="Trypsin"/>
    <property type="match status" value="1"/>
</dbReference>
<dbReference type="GO" id="GO:0004252">
    <property type="term" value="F:serine-type endopeptidase activity"/>
    <property type="evidence" value="ECO:0007669"/>
    <property type="project" value="InterPro"/>
</dbReference>
<dbReference type="InterPro" id="IPR009003">
    <property type="entry name" value="Peptidase_S1_PA"/>
</dbReference>
<feature type="domain" description="Peptidase S1" evidence="6">
    <location>
        <begin position="109"/>
        <end position="358"/>
    </location>
</feature>
<dbReference type="InterPro" id="IPR001314">
    <property type="entry name" value="Peptidase_S1A"/>
</dbReference>
<reference evidence="7 8" key="1">
    <citation type="submission" date="2019-08" db="EMBL/GenBank/DDBJ databases">
        <authorList>
            <person name="Alioto T."/>
            <person name="Alioto T."/>
            <person name="Gomez Garrido J."/>
        </authorList>
    </citation>
    <scope>NUCLEOTIDE SEQUENCE [LARGE SCALE GENOMIC DNA]</scope>
</reference>
<dbReference type="FunFam" id="2.40.10.10:FF:000038">
    <property type="entry name" value="Serine protease"/>
    <property type="match status" value="1"/>
</dbReference>
<dbReference type="PROSITE" id="PS50240">
    <property type="entry name" value="TRYPSIN_DOM"/>
    <property type="match status" value="1"/>
</dbReference>
<dbReference type="InterPro" id="IPR001254">
    <property type="entry name" value="Trypsin_dom"/>
</dbReference>
<proteinExistence type="predicted"/>
<keyword evidence="8" id="KW-1185">Reference proteome</keyword>
<protein>
    <recommendedName>
        <fullName evidence="4">Phenoloxidase-activating factor 2</fullName>
    </recommendedName>
    <alternativeName>
        <fullName evidence="5">Prophenoloxidase-activating factor II</fullName>
    </alternativeName>
</protein>
<sequence length="364" mass="40463">MYLKTVVFIAFYAVVNKMHYCTSNDAGSVSFDRLELQIEKIKPAHETEWIEECKCVLLADCIHDENDASIDIRIITKPDKCPSGKVYCCSDPWLGNPLSMCGKTTAQDIEGVDVQPDQAKFGEFPWQALILTNGNSFVSNGALIDNKHIISTAHFLNSFTKNVSSLKVRLGEWDIYKNVEPQPHVERSIVSITVHPEYSSWNMHNDIAVITMSETVMVTGHVSPVCLPPRPPNAVSPRQWTGCRVSGWGTESFERPRYPGVLKKVNVPLWDRSRCVKSLRATRLGGRFELHEGFLCAGGEENEDACKGDGGSPLVCEHDSVSHLIGLVSWGIGCGTASVPGVYIDVNVYVTWIEKQIRSEEVLH</sequence>
<keyword evidence="7" id="KW-0645">Protease</keyword>
<dbReference type="CDD" id="cd00190">
    <property type="entry name" value="Tryp_SPc"/>
    <property type="match status" value="1"/>
</dbReference>
<evidence type="ECO:0000256" key="4">
    <source>
        <dbReference type="ARBA" id="ARBA00068096"/>
    </source>
</evidence>
<gene>
    <name evidence="7" type="ORF">CINCED_3A025618</name>
</gene>
<dbReference type="PANTHER" id="PTHR24258">
    <property type="entry name" value="SERINE PROTEASE-RELATED"/>
    <property type="match status" value="1"/>
</dbReference>
<dbReference type="GO" id="GO:0005576">
    <property type="term" value="C:extracellular region"/>
    <property type="evidence" value="ECO:0007669"/>
    <property type="project" value="UniProtKB-SubCell"/>
</dbReference>
<dbReference type="SUPFAM" id="SSF50494">
    <property type="entry name" value="Trypsin-like serine proteases"/>
    <property type="match status" value="1"/>
</dbReference>
<dbReference type="PANTHER" id="PTHR24258:SF142">
    <property type="entry name" value="PEPTIDASE S1 DOMAIN-CONTAINING PROTEIN"/>
    <property type="match status" value="1"/>
</dbReference>